<dbReference type="InterPro" id="IPR011011">
    <property type="entry name" value="Znf_FYVE_PHD"/>
</dbReference>
<evidence type="ECO:0000313" key="8">
    <source>
        <dbReference type="EMBL" id="CAB4004622.1"/>
    </source>
</evidence>
<dbReference type="PROSITE" id="PS50082">
    <property type="entry name" value="WD_REPEATS_2"/>
    <property type="match status" value="4"/>
</dbReference>
<dbReference type="OrthoDB" id="63070at2759"/>
<accession>A0A7D9EBQ1</accession>
<keyword evidence="2" id="KW-0853">WD repeat</keyword>
<dbReference type="InterPro" id="IPR001680">
    <property type="entry name" value="WD40_rpt"/>
</dbReference>
<dbReference type="InterPro" id="IPR019775">
    <property type="entry name" value="WD40_repeat_CS"/>
</dbReference>
<dbReference type="SUPFAM" id="SSF50978">
    <property type="entry name" value="WD40 repeat-like"/>
    <property type="match status" value="1"/>
</dbReference>
<keyword evidence="6" id="KW-0863">Zinc-finger</keyword>
<evidence type="ECO:0000313" key="9">
    <source>
        <dbReference type="Proteomes" id="UP001152795"/>
    </source>
</evidence>
<comment type="caution">
    <text evidence="8">The sequence shown here is derived from an EMBL/GenBank/DDBJ whole genome shotgun (WGS) entry which is preliminary data.</text>
</comment>
<name>A0A7D9EBQ1_PARCT</name>
<proteinExistence type="predicted"/>
<evidence type="ECO:0000256" key="1">
    <source>
        <dbReference type="ARBA" id="ARBA00004412"/>
    </source>
</evidence>
<evidence type="ECO:0000256" key="5">
    <source>
        <dbReference type="ARBA" id="ARBA00022753"/>
    </source>
</evidence>
<keyword evidence="9" id="KW-1185">Reference proteome</keyword>
<dbReference type="PANTHER" id="PTHR46189:SF1">
    <property type="entry name" value="LD41958P"/>
    <property type="match status" value="1"/>
</dbReference>
<dbReference type="PROSITE" id="PS50178">
    <property type="entry name" value="ZF_FYVE"/>
    <property type="match status" value="1"/>
</dbReference>
<dbReference type="GO" id="GO:0005769">
    <property type="term" value="C:early endosome"/>
    <property type="evidence" value="ECO:0007669"/>
    <property type="project" value="UniProtKB-SubCell"/>
</dbReference>
<sequence length="406" mass="46313">INGSTRLSEKPLIVKTYNKLEGCSDVVNQARTIPHEDAVITVSDDRSVRVWIRRESGQYWPSICHMMSEPCSSLDYHGETRRMFVGLDNGTITEFTLSKDMNRLNHSRNYLAHMGRVTGICFSLEDEWVLSVGRDKYFQWHETKKGKRMGGYQTQAWCTSIQFDPQTKHIFVGDYSGLISVLRLENNLVALKTTLKGHSGSIGSLEWDTDKQQLYSGSFDNSIIVWDIGGGKGTALELQGHHSKVVGLGCISHSKRLFSISNDGILGIWDMTAKRNETPEWKESDMCQFCNSPFFWAFKQMWDQKQFGLRQHHCRKCGKAVCDKCSQKRSTLPKFGFEYDVRVCLTCFETITNEDRRPLALFHNTKHPVVNVSIDLTKGKLLTCGSDRIVKIWDVSSLINPSQKYL</sequence>
<dbReference type="GO" id="GO:0008270">
    <property type="term" value="F:zinc ion binding"/>
    <property type="evidence" value="ECO:0007669"/>
    <property type="project" value="UniProtKB-KW"/>
</dbReference>
<keyword evidence="7" id="KW-0862">Zinc</keyword>
<dbReference type="Pfam" id="PF00400">
    <property type="entry name" value="WD40"/>
    <property type="match status" value="3"/>
</dbReference>
<protein>
    <submittedName>
        <fullName evidence="8">WD repeat and FYVE domain-containing 2-like isoform X1</fullName>
    </submittedName>
</protein>
<dbReference type="Gene3D" id="3.30.40.10">
    <property type="entry name" value="Zinc/RING finger domain, C3HC4 (zinc finger)"/>
    <property type="match status" value="1"/>
</dbReference>
<keyword evidence="5" id="KW-0967">Endosome</keyword>
<dbReference type="Proteomes" id="UP001152795">
    <property type="component" value="Unassembled WGS sequence"/>
</dbReference>
<dbReference type="Pfam" id="PF01363">
    <property type="entry name" value="FYVE"/>
    <property type="match status" value="1"/>
</dbReference>
<dbReference type="InterPro" id="IPR020472">
    <property type="entry name" value="WD40_PAC1"/>
</dbReference>
<dbReference type="InterPro" id="IPR017455">
    <property type="entry name" value="Znf_FYVE-rel"/>
</dbReference>
<evidence type="ECO:0000256" key="2">
    <source>
        <dbReference type="ARBA" id="ARBA00022574"/>
    </source>
</evidence>
<dbReference type="EMBL" id="CACRXK020004954">
    <property type="protein sequence ID" value="CAB4004622.1"/>
    <property type="molecule type" value="Genomic_DNA"/>
</dbReference>
<feature type="non-terminal residue" evidence="8">
    <location>
        <position position="406"/>
    </location>
</feature>
<dbReference type="SMART" id="SM00064">
    <property type="entry name" value="FYVE"/>
    <property type="match status" value="1"/>
</dbReference>
<dbReference type="InterPro" id="IPR013083">
    <property type="entry name" value="Znf_RING/FYVE/PHD"/>
</dbReference>
<dbReference type="InterPro" id="IPR042234">
    <property type="entry name" value="WDFY1/WDFY2"/>
</dbReference>
<dbReference type="InterPro" id="IPR000306">
    <property type="entry name" value="Znf_FYVE"/>
</dbReference>
<dbReference type="PROSITE" id="PS00678">
    <property type="entry name" value="WD_REPEATS_1"/>
    <property type="match status" value="3"/>
</dbReference>
<evidence type="ECO:0000256" key="3">
    <source>
        <dbReference type="ARBA" id="ARBA00022723"/>
    </source>
</evidence>
<dbReference type="AlphaFoldDB" id="A0A7D9EBQ1"/>
<dbReference type="InterPro" id="IPR036322">
    <property type="entry name" value="WD40_repeat_dom_sf"/>
</dbReference>
<dbReference type="SMART" id="SM00320">
    <property type="entry name" value="WD40"/>
    <property type="match status" value="7"/>
</dbReference>
<reference evidence="8" key="1">
    <citation type="submission" date="2020-04" db="EMBL/GenBank/DDBJ databases">
        <authorList>
            <person name="Alioto T."/>
            <person name="Alioto T."/>
            <person name="Gomez Garrido J."/>
        </authorList>
    </citation>
    <scope>NUCLEOTIDE SEQUENCE</scope>
    <source>
        <strain evidence="8">A484AB</strain>
    </source>
</reference>
<evidence type="ECO:0000256" key="6">
    <source>
        <dbReference type="ARBA" id="ARBA00022771"/>
    </source>
</evidence>
<evidence type="ECO:0000256" key="7">
    <source>
        <dbReference type="ARBA" id="ARBA00022833"/>
    </source>
</evidence>
<dbReference type="FunFam" id="3.30.40.10:FF:000105">
    <property type="entry name" value="WD repeat and FYVE domain-containing protein 2"/>
    <property type="match status" value="1"/>
</dbReference>
<keyword evidence="3" id="KW-0479">Metal-binding</keyword>
<dbReference type="PROSITE" id="PS50294">
    <property type="entry name" value="WD_REPEATS_REGION"/>
    <property type="match status" value="1"/>
</dbReference>
<dbReference type="Gene3D" id="2.130.10.10">
    <property type="entry name" value="YVTN repeat-like/Quinoprotein amine dehydrogenase"/>
    <property type="match status" value="2"/>
</dbReference>
<comment type="subcellular location">
    <subcellularLocation>
        <location evidence="1">Early endosome</location>
    </subcellularLocation>
</comment>
<gene>
    <name evidence="8" type="ORF">PACLA_8A001856</name>
</gene>
<dbReference type="InterPro" id="IPR015943">
    <property type="entry name" value="WD40/YVTN_repeat-like_dom_sf"/>
</dbReference>
<organism evidence="8 9">
    <name type="scientific">Paramuricea clavata</name>
    <name type="common">Red gorgonian</name>
    <name type="synonym">Violescent sea-whip</name>
    <dbReference type="NCBI Taxonomy" id="317549"/>
    <lineage>
        <taxon>Eukaryota</taxon>
        <taxon>Metazoa</taxon>
        <taxon>Cnidaria</taxon>
        <taxon>Anthozoa</taxon>
        <taxon>Octocorallia</taxon>
        <taxon>Malacalcyonacea</taxon>
        <taxon>Plexauridae</taxon>
        <taxon>Paramuricea</taxon>
    </lineage>
</organism>
<dbReference type="PANTHER" id="PTHR46189">
    <property type="entry name" value="LD41958P"/>
    <property type="match status" value="1"/>
</dbReference>
<evidence type="ECO:0000256" key="4">
    <source>
        <dbReference type="ARBA" id="ARBA00022737"/>
    </source>
</evidence>
<dbReference type="SUPFAM" id="SSF57903">
    <property type="entry name" value="FYVE/PHD zinc finger"/>
    <property type="match status" value="1"/>
</dbReference>
<keyword evidence="4" id="KW-0677">Repeat</keyword>
<dbReference type="CDD" id="cd15718">
    <property type="entry name" value="FYVE_WDFY1_like"/>
    <property type="match status" value="1"/>
</dbReference>
<dbReference type="PRINTS" id="PR00320">
    <property type="entry name" value="GPROTEINBRPT"/>
</dbReference>
<feature type="non-terminal residue" evidence="8">
    <location>
        <position position="1"/>
    </location>
</feature>